<organism evidence="1 2">
    <name type="scientific">Necator americanus</name>
    <name type="common">Human hookworm</name>
    <dbReference type="NCBI Taxonomy" id="51031"/>
    <lineage>
        <taxon>Eukaryota</taxon>
        <taxon>Metazoa</taxon>
        <taxon>Ecdysozoa</taxon>
        <taxon>Nematoda</taxon>
        <taxon>Chromadorea</taxon>
        <taxon>Rhabditida</taxon>
        <taxon>Rhabditina</taxon>
        <taxon>Rhabditomorpha</taxon>
        <taxon>Strongyloidea</taxon>
        <taxon>Ancylostomatidae</taxon>
        <taxon>Bunostominae</taxon>
        <taxon>Necator</taxon>
    </lineage>
</organism>
<proteinExistence type="predicted"/>
<accession>A0ABR1DU04</accession>
<dbReference type="Proteomes" id="UP001303046">
    <property type="component" value="Unassembled WGS sequence"/>
</dbReference>
<gene>
    <name evidence="1" type="primary">Necator_chrV.g17892</name>
    <name evidence="1" type="ORF">RB195_013102</name>
</gene>
<evidence type="ECO:0000313" key="1">
    <source>
        <dbReference type="EMBL" id="KAK6753912.1"/>
    </source>
</evidence>
<reference evidence="1 2" key="1">
    <citation type="submission" date="2023-08" db="EMBL/GenBank/DDBJ databases">
        <title>A Necator americanus chromosomal reference genome.</title>
        <authorList>
            <person name="Ilik V."/>
            <person name="Petrzelkova K.J."/>
            <person name="Pardy F."/>
            <person name="Fuh T."/>
            <person name="Niatou-Singa F.S."/>
            <person name="Gouil Q."/>
            <person name="Baker L."/>
            <person name="Ritchie M.E."/>
            <person name="Jex A.R."/>
            <person name="Gazzola D."/>
            <person name="Li H."/>
            <person name="Toshio Fujiwara R."/>
            <person name="Zhan B."/>
            <person name="Aroian R.V."/>
            <person name="Pafco B."/>
            <person name="Schwarz E.M."/>
        </authorList>
    </citation>
    <scope>NUCLEOTIDE SEQUENCE [LARGE SCALE GENOMIC DNA]</scope>
    <source>
        <strain evidence="1 2">Aroian</strain>
        <tissue evidence="1">Whole animal</tissue>
    </source>
</reference>
<sequence>MRVAPSDPLAKQTFGADAMMRRNCFYELNWRQRLTFRLISSTDVPTTTTLNERVSKEVWTDGTQEITFEIDPSPLERKNVFYVLPF</sequence>
<keyword evidence="2" id="KW-1185">Reference proteome</keyword>
<evidence type="ECO:0000313" key="2">
    <source>
        <dbReference type="Proteomes" id="UP001303046"/>
    </source>
</evidence>
<dbReference type="EMBL" id="JAVFWL010000005">
    <property type="protein sequence ID" value="KAK6753912.1"/>
    <property type="molecule type" value="Genomic_DNA"/>
</dbReference>
<protein>
    <submittedName>
        <fullName evidence="1">Uncharacterized protein</fullName>
    </submittedName>
</protein>
<name>A0ABR1DU04_NECAM</name>
<comment type="caution">
    <text evidence="1">The sequence shown here is derived from an EMBL/GenBank/DDBJ whole genome shotgun (WGS) entry which is preliminary data.</text>
</comment>